<organism evidence="1">
    <name type="scientific">marine sediment metagenome</name>
    <dbReference type="NCBI Taxonomy" id="412755"/>
    <lineage>
        <taxon>unclassified sequences</taxon>
        <taxon>metagenomes</taxon>
        <taxon>ecological metagenomes</taxon>
    </lineage>
</organism>
<name>A0A0F8ZK63_9ZZZZ</name>
<dbReference type="EMBL" id="LAZR01047439">
    <property type="protein sequence ID" value="KKK94213.1"/>
    <property type="molecule type" value="Genomic_DNA"/>
</dbReference>
<dbReference type="AlphaFoldDB" id="A0A0F8ZK63"/>
<proteinExistence type="predicted"/>
<comment type="caution">
    <text evidence="1">The sequence shown here is derived from an EMBL/GenBank/DDBJ whole genome shotgun (WGS) entry which is preliminary data.</text>
</comment>
<evidence type="ECO:0000313" key="1">
    <source>
        <dbReference type="EMBL" id="KKK94213.1"/>
    </source>
</evidence>
<sequence length="34" mass="3953">MKISEENKERLTKAIGIIRNTLENEGYINAKVFE</sequence>
<gene>
    <name evidence="1" type="ORF">LCGC14_2685110</name>
</gene>
<reference evidence="1" key="1">
    <citation type="journal article" date="2015" name="Nature">
        <title>Complex archaea that bridge the gap between prokaryotes and eukaryotes.</title>
        <authorList>
            <person name="Spang A."/>
            <person name="Saw J.H."/>
            <person name="Jorgensen S.L."/>
            <person name="Zaremba-Niedzwiedzka K."/>
            <person name="Martijn J."/>
            <person name="Lind A.E."/>
            <person name="van Eijk R."/>
            <person name="Schleper C."/>
            <person name="Guy L."/>
            <person name="Ettema T.J."/>
        </authorList>
    </citation>
    <scope>NUCLEOTIDE SEQUENCE</scope>
</reference>
<protein>
    <submittedName>
        <fullName evidence="1">Uncharacterized protein</fullName>
    </submittedName>
</protein>
<accession>A0A0F8ZK63</accession>